<keyword evidence="1" id="KW-0472">Membrane</keyword>
<gene>
    <name evidence="2" type="ORF">A2406_04485</name>
</gene>
<evidence type="ECO:0000313" key="2">
    <source>
        <dbReference type="EMBL" id="OGY93594.1"/>
    </source>
</evidence>
<dbReference type="Proteomes" id="UP000177626">
    <property type="component" value="Unassembled WGS sequence"/>
</dbReference>
<proteinExistence type="predicted"/>
<evidence type="ECO:0008006" key="4">
    <source>
        <dbReference type="Google" id="ProtNLM"/>
    </source>
</evidence>
<keyword evidence="1" id="KW-1133">Transmembrane helix</keyword>
<sequence length="193" mass="22340">MVKTNKNTKNVKKAKASAEQADEMVENMGDDDTGAGDYGDVLAFWEFPEFIKHQKGTLWYVAFTIVFVALLVYAYFSDNLLFAIILVIFAVLYFSSAKDEPKMVETALTEDGIFIGSKFIPYEDFQNFYIIYYPPEIKNLYFQPKGFIKQRMVIPLENQNPVRIREILIQYLDEDLKKEEIPTSEGISRILKL</sequence>
<comment type="caution">
    <text evidence="2">The sequence shown here is derived from an EMBL/GenBank/DDBJ whole genome shotgun (WGS) entry which is preliminary data.</text>
</comment>
<dbReference type="AlphaFoldDB" id="A0A1G2BWN2"/>
<feature type="transmembrane region" description="Helical" evidence="1">
    <location>
        <begin position="80"/>
        <end position="96"/>
    </location>
</feature>
<evidence type="ECO:0000256" key="1">
    <source>
        <dbReference type="SAM" id="Phobius"/>
    </source>
</evidence>
<protein>
    <recommendedName>
        <fullName evidence="4">DUF5673 domain-containing protein</fullName>
    </recommendedName>
</protein>
<organism evidence="2 3">
    <name type="scientific">Candidatus Komeilibacteria bacterium RIFOXYC1_FULL_37_11</name>
    <dbReference type="NCBI Taxonomy" id="1798555"/>
    <lineage>
        <taxon>Bacteria</taxon>
        <taxon>Candidatus Komeiliibacteriota</taxon>
    </lineage>
</organism>
<evidence type="ECO:0000313" key="3">
    <source>
        <dbReference type="Proteomes" id="UP000177626"/>
    </source>
</evidence>
<reference evidence="2 3" key="1">
    <citation type="journal article" date="2016" name="Nat. Commun.">
        <title>Thousands of microbial genomes shed light on interconnected biogeochemical processes in an aquifer system.</title>
        <authorList>
            <person name="Anantharaman K."/>
            <person name="Brown C.T."/>
            <person name="Hug L.A."/>
            <person name="Sharon I."/>
            <person name="Castelle C.J."/>
            <person name="Probst A.J."/>
            <person name="Thomas B.C."/>
            <person name="Singh A."/>
            <person name="Wilkins M.J."/>
            <person name="Karaoz U."/>
            <person name="Brodie E.L."/>
            <person name="Williams K.H."/>
            <person name="Hubbard S.S."/>
            <person name="Banfield J.F."/>
        </authorList>
    </citation>
    <scope>NUCLEOTIDE SEQUENCE [LARGE SCALE GENOMIC DNA]</scope>
</reference>
<keyword evidence="1" id="KW-0812">Transmembrane</keyword>
<name>A0A1G2BWN2_9BACT</name>
<accession>A0A1G2BWN2</accession>
<feature type="transmembrane region" description="Helical" evidence="1">
    <location>
        <begin position="57"/>
        <end position="74"/>
    </location>
</feature>
<dbReference type="EMBL" id="MHKQ01000019">
    <property type="protein sequence ID" value="OGY93594.1"/>
    <property type="molecule type" value="Genomic_DNA"/>
</dbReference>